<dbReference type="InterPro" id="IPR011109">
    <property type="entry name" value="DNA_bind_recombinase_dom"/>
</dbReference>
<accession>A0ABV5JEZ8</accession>
<dbReference type="EMBL" id="JBHMEA010000035">
    <property type="protein sequence ID" value="MFB9232027.1"/>
    <property type="molecule type" value="Genomic_DNA"/>
</dbReference>
<dbReference type="Pfam" id="PF07508">
    <property type="entry name" value="Recombinase"/>
    <property type="match status" value="1"/>
</dbReference>
<feature type="region of interest" description="Disordered" evidence="1">
    <location>
        <begin position="278"/>
        <end position="305"/>
    </location>
</feature>
<evidence type="ECO:0000256" key="1">
    <source>
        <dbReference type="SAM" id="MobiDB-lite"/>
    </source>
</evidence>
<keyword evidence="5" id="KW-1185">Reference proteome</keyword>
<dbReference type="Gene3D" id="3.40.50.1390">
    <property type="entry name" value="Resolvase, N-terminal catalytic domain"/>
    <property type="match status" value="1"/>
</dbReference>
<evidence type="ECO:0000259" key="3">
    <source>
        <dbReference type="PROSITE" id="PS51737"/>
    </source>
</evidence>
<dbReference type="Pfam" id="PF00239">
    <property type="entry name" value="Resolvase"/>
    <property type="match status" value="1"/>
</dbReference>
<evidence type="ECO:0000313" key="5">
    <source>
        <dbReference type="Proteomes" id="UP001589683"/>
    </source>
</evidence>
<dbReference type="InterPro" id="IPR036162">
    <property type="entry name" value="Resolvase-like_N_sf"/>
</dbReference>
<dbReference type="PANTHER" id="PTHR30461">
    <property type="entry name" value="DNA-INVERTASE FROM LAMBDOID PROPHAGE"/>
    <property type="match status" value="1"/>
</dbReference>
<dbReference type="PROSITE" id="PS51736">
    <property type="entry name" value="RECOMBINASES_3"/>
    <property type="match status" value="1"/>
</dbReference>
<evidence type="ECO:0000313" key="4">
    <source>
        <dbReference type="EMBL" id="MFB9232027.1"/>
    </source>
</evidence>
<evidence type="ECO:0000259" key="2">
    <source>
        <dbReference type="PROSITE" id="PS51736"/>
    </source>
</evidence>
<comment type="caution">
    <text evidence="4">The sequence shown here is derived from an EMBL/GenBank/DDBJ whole genome shotgun (WGS) entry which is preliminary data.</text>
</comment>
<sequence>MTRVLRCAIYTRKSTEEGLEQDFNSLDAQREACSAFITSQRHEGWAELPALYDDGGFSGGSMERPALARLLADIEAGAVDTVVVYKVDRLTRALADFARIVAIFDAADVSFVSVTQAFNTTTSMGRLTLNVLLSFAQFEREVTAERIRDKIAASKARGIWMGGTPPIGYRPEKRQLVVVPEEADVVRHIFDRYLALRSVRRLQAELVERGYLTPIRISRSDRTSGGCAFSKGKLYSMLSNPVVVGKIRHRDKVYDGQHNAIIADETWERVQAMLADNRRSHQSRSRARNPSPLAGKLFDPNGKRMRPVHTTKKGCRYRYYVSPGLIDSSVEVGARGWRIPAEEIEAALATAILGHLSQPDAISILIDGKVDAEEVAGVMESLNGIRDELCDPRFKSGRQLLRVIVRQVELTEKALCAQIELAPALVDRILSEDADLFTVELSTPIQLKRRGSELKLILQGAGSNRGTPDPTLINTILDARRWFAAYTQQESPMSISEIAIAAGASPGDVSRSIPLAFLSPDLIEAILDGRQSLDLTATSLRRVGQLPFLWDDQHRLLA</sequence>
<dbReference type="CDD" id="cd03768">
    <property type="entry name" value="SR_ResInv"/>
    <property type="match status" value="1"/>
</dbReference>
<dbReference type="InterPro" id="IPR006119">
    <property type="entry name" value="Resolv_N"/>
</dbReference>
<dbReference type="SUPFAM" id="SSF53041">
    <property type="entry name" value="Resolvase-like"/>
    <property type="match status" value="1"/>
</dbReference>
<dbReference type="PANTHER" id="PTHR30461:SF23">
    <property type="entry name" value="DNA RECOMBINASE-RELATED"/>
    <property type="match status" value="1"/>
</dbReference>
<reference evidence="4 5" key="1">
    <citation type="submission" date="2024-09" db="EMBL/GenBank/DDBJ databases">
        <authorList>
            <person name="Sun Q."/>
            <person name="Mori K."/>
        </authorList>
    </citation>
    <scope>NUCLEOTIDE SEQUENCE [LARGE SCALE GENOMIC DNA]</scope>
    <source>
        <strain evidence="4 5">CECT 8726</strain>
    </source>
</reference>
<gene>
    <name evidence="4" type="ORF">ACFFUT_09555</name>
</gene>
<dbReference type="InterPro" id="IPR038109">
    <property type="entry name" value="DNA_bind_recomb_sf"/>
</dbReference>
<dbReference type="InterPro" id="IPR050639">
    <property type="entry name" value="SSR_resolvase"/>
</dbReference>
<dbReference type="RefSeq" id="WP_213890913.1">
    <property type="nucleotide sequence ID" value="NZ_JAGFNU010000016.1"/>
</dbReference>
<feature type="domain" description="Resolvase/invertase-type recombinase catalytic" evidence="2">
    <location>
        <begin position="6"/>
        <end position="158"/>
    </location>
</feature>
<organism evidence="4 5">
    <name type="scientific">Pseudohalocynthiibacter aestuariivivens</name>
    <dbReference type="NCBI Taxonomy" id="1591409"/>
    <lineage>
        <taxon>Bacteria</taxon>
        <taxon>Pseudomonadati</taxon>
        <taxon>Pseudomonadota</taxon>
        <taxon>Alphaproteobacteria</taxon>
        <taxon>Rhodobacterales</taxon>
        <taxon>Paracoccaceae</taxon>
        <taxon>Pseudohalocynthiibacter</taxon>
    </lineage>
</organism>
<dbReference type="SMART" id="SM00857">
    <property type="entry name" value="Resolvase"/>
    <property type="match status" value="1"/>
</dbReference>
<proteinExistence type="predicted"/>
<dbReference type="Gene3D" id="3.90.1750.20">
    <property type="entry name" value="Putative Large Serine Recombinase, Chain B, Domain 2"/>
    <property type="match status" value="1"/>
</dbReference>
<protein>
    <submittedName>
        <fullName evidence="4">Recombinase family protein</fullName>
    </submittedName>
</protein>
<name>A0ABV5JEZ8_9RHOB</name>
<dbReference type="Proteomes" id="UP001589683">
    <property type="component" value="Unassembled WGS sequence"/>
</dbReference>
<feature type="domain" description="Recombinase" evidence="3">
    <location>
        <begin position="166"/>
        <end position="280"/>
    </location>
</feature>
<dbReference type="PROSITE" id="PS51737">
    <property type="entry name" value="RECOMBINASE_DNA_BIND"/>
    <property type="match status" value="1"/>
</dbReference>